<dbReference type="Proteomes" id="UP000004892">
    <property type="component" value="Unassembled WGS sequence"/>
</dbReference>
<comment type="caution">
    <text evidence="5">The sequence shown here is derived from an EMBL/GenBank/DDBJ whole genome shotgun (WGS) entry which is preliminary data.</text>
</comment>
<dbReference type="PATRIC" id="fig|742817.3.peg.1082"/>
<comment type="similarity">
    <text evidence="1 4">Belongs to the polypeptide deformylase family.</text>
</comment>
<dbReference type="PANTHER" id="PTHR10458">
    <property type="entry name" value="PEPTIDE DEFORMYLASE"/>
    <property type="match status" value="1"/>
</dbReference>
<dbReference type="Pfam" id="PF01327">
    <property type="entry name" value="Pep_deformylase"/>
    <property type="match status" value="1"/>
</dbReference>
<dbReference type="PANTHER" id="PTHR10458:SF22">
    <property type="entry name" value="PEPTIDE DEFORMYLASE"/>
    <property type="match status" value="1"/>
</dbReference>
<keyword evidence="4" id="KW-0648">Protein biosynthesis</keyword>
<dbReference type="AlphaFoldDB" id="H1DFI6"/>
<evidence type="ECO:0000313" key="5">
    <source>
        <dbReference type="EMBL" id="EHP48877.1"/>
    </source>
</evidence>
<dbReference type="STRING" id="742817.HMPREF9449_01022"/>
<name>H1DFI6_9BACT</name>
<protein>
    <recommendedName>
        <fullName evidence="4">Peptide deformylase</fullName>
        <shortName evidence="4">PDF</shortName>
        <ecNumber evidence="4">3.5.1.88</ecNumber>
    </recommendedName>
    <alternativeName>
        <fullName evidence="4">Polypeptide deformylase</fullName>
    </alternativeName>
</protein>
<dbReference type="EMBL" id="ADMC01000016">
    <property type="protein sequence ID" value="EHP48877.1"/>
    <property type="molecule type" value="Genomic_DNA"/>
</dbReference>
<dbReference type="CDD" id="cd00487">
    <property type="entry name" value="Pep_deformylase"/>
    <property type="match status" value="1"/>
</dbReference>
<feature type="binding site" evidence="4">
    <location>
        <position position="139"/>
    </location>
    <ligand>
        <name>Fe cation</name>
        <dbReference type="ChEBI" id="CHEBI:24875"/>
    </ligand>
</feature>
<comment type="cofactor">
    <cofactor evidence="4">
        <name>Fe(2+)</name>
        <dbReference type="ChEBI" id="CHEBI:29033"/>
    </cofactor>
    <text evidence="4">Binds 1 Fe(2+) ion.</text>
</comment>
<keyword evidence="4" id="KW-0408">Iron</keyword>
<reference evidence="5 6" key="1">
    <citation type="submission" date="2012-01" db="EMBL/GenBank/DDBJ databases">
        <title>The Genome Sequence of Odoribacter laneus YIT 12061.</title>
        <authorList>
            <consortium name="The Broad Institute Genome Sequencing Platform"/>
            <person name="Earl A."/>
            <person name="Ward D."/>
            <person name="Feldgarden M."/>
            <person name="Gevers D."/>
            <person name="Morotomi M."/>
            <person name="Young S.K."/>
            <person name="Zeng Q."/>
            <person name="Gargeya S."/>
            <person name="Fitzgerald M."/>
            <person name="Haas B."/>
            <person name="Abouelleil A."/>
            <person name="Alvarado L."/>
            <person name="Arachchi H.M."/>
            <person name="Berlin A."/>
            <person name="Chapman S.B."/>
            <person name="Gearin G."/>
            <person name="Goldberg J."/>
            <person name="Griggs A."/>
            <person name="Gujja S."/>
            <person name="Hansen M."/>
            <person name="Heiman D."/>
            <person name="Howarth C."/>
            <person name="Larimer J."/>
            <person name="Lui A."/>
            <person name="MacDonald P.J.P."/>
            <person name="McCowen C."/>
            <person name="Montmayeur A."/>
            <person name="Murphy C."/>
            <person name="Neiman D."/>
            <person name="Pearson M."/>
            <person name="Priest M."/>
            <person name="Roberts A."/>
            <person name="Saif S."/>
            <person name="Shea T."/>
            <person name="Sisk P."/>
            <person name="Stolte C."/>
            <person name="Sykes S."/>
            <person name="Wortman J."/>
            <person name="Nusbaum C."/>
            <person name="Birren B."/>
        </authorList>
    </citation>
    <scope>NUCLEOTIDE SEQUENCE [LARGE SCALE GENOMIC DNA]</scope>
    <source>
        <strain evidence="5 6">YIT 12061</strain>
    </source>
</reference>
<evidence type="ECO:0000256" key="3">
    <source>
        <dbReference type="ARBA" id="ARBA00022801"/>
    </source>
</evidence>
<dbReference type="Gene3D" id="3.90.45.10">
    <property type="entry name" value="Peptide deformylase"/>
    <property type="match status" value="1"/>
</dbReference>
<dbReference type="InterPro" id="IPR036821">
    <property type="entry name" value="Peptide_deformylase_sf"/>
</dbReference>
<sequence>MNKGIKWGGVIVLVLLCLNCKKPGFSAQEKERILSQKGQIMRICTVDRQEDSLFLRQEALKLTDAELNSPYYSILKKGLLATVQDSSNPGVGIAAPQVGISRCLILVQRFDKAGEPFEAYINPEIVYYSPARITGREGCLSIPDTEGNVSRSETIVINYLEEMSGLERQDTVSGFTAVIFQHETDHLKGILFTDKMIPEQSPVN</sequence>
<evidence type="ECO:0000256" key="1">
    <source>
        <dbReference type="ARBA" id="ARBA00010759"/>
    </source>
</evidence>
<organism evidence="5 6">
    <name type="scientific">Odoribacter laneus YIT 12061</name>
    <dbReference type="NCBI Taxonomy" id="742817"/>
    <lineage>
        <taxon>Bacteria</taxon>
        <taxon>Pseudomonadati</taxon>
        <taxon>Bacteroidota</taxon>
        <taxon>Bacteroidia</taxon>
        <taxon>Bacteroidales</taxon>
        <taxon>Odoribacteraceae</taxon>
        <taxon>Odoribacter</taxon>
    </lineage>
</organism>
<feature type="binding site" evidence="4">
    <location>
        <position position="182"/>
    </location>
    <ligand>
        <name>Fe cation</name>
        <dbReference type="ChEBI" id="CHEBI:24875"/>
    </ligand>
</feature>
<dbReference type="HOGENOM" id="CLU_061901_4_0_10"/>
<dbReference type="NCBIfam" id="TIGR00079">
    <property type="entry name" value="pept_deformyl"/>
    <property type="match status" value="1"/>
</dbReference>
<dbReference type="GO" id="GO:0006412">
    <property type="term" value="P:translation"/>
    <property type="evidence" value="ECO:0007669"/>
    <property type="project" value="UniProtKB-UniRule"/>
</dbReference>
<accession>H1DFI6</accession>
<dbReference type="eggNOG" id="COG0242">
    <property type="taxonomic scope" value="Bacteria"/>
</dbReference>
<keyword evidence="6" id="KW-1185">Reference proteome</keyword>
<dbReference type="GeneID" id="98068613"/>
<evidence type="ECO:0000313" key="6">
    <source>
        <dbReference type="Proteomes" id="UP000004892"/>
    </source>
</evidence>
<dbReference type="PIRSF" id="PIRSF004749">
    <property type="entry name" value="Pep_def"/>
    <property type="match status" value="1"/>
</dbReference>
<feature type="binding site" evidence="4">
    <location>
        <position position="186"/>
    </location>
    <ligand>
        <name>Fe cation</name>
        <dbReference type="ChEBI" id="CHEBI:24875"/>
    </ligand>
</feature>
<proteinExistence type="inferred from homology"/>
<dbReference type="InterPro" id="IPR023635">
    <property type="entry name" value="Peptide_deformylase"/>
</dbReference>
<comment type="function">
    <text evidence="4">Removes the formyl group from the N-terminal Met of newly synthesized proteins. Requires at least a dipeptide for an efficient rate of reaction. N-terminal L-methionine is a prerequisite for activity but the enzyme has broad specificity at other positions.</text>
</comment>
<keyword evidence="2 4" id="KW-0479">Metal-binding</keyword>
<keyword evidence="3 4" id="KW-0378">Hydrolase</keyword>
<dbReference type="PRINTS" id="PR01576">
    <property type="entry name" value="PDEFORMYLASE"/>
</dbReference>
<dbReference type="GO" id="GO:0046872">
    <property type="term" value="F:metal ion binding"/>
    <property type="evidence" value="ECO:0007669"/>
    <property type="project" value="UniProtKB-KW"/>
</dbReference>
<dbReference type="RefSeq" id="WP_009136170.1">
    <property type="nucleotide sequence ID" value="NZ_JH594596.1"/>
</dbReference>
<evidence type="ECO:0000256" key="2">
    <source>
        <dbReference type="ARBA" id="ARBA00022723"/>
    </source>
</evidence>
<dbReference type="SUPFAM" id="SSF56420">
    <property type="entry name" value="Peptide deformylase"/>
    <property type="match status" value="1"/>
</dbReference>
<dbReference type="HAMAP" id="MF_00163">
    <property type="entry name" value="Pep_deformylase"/>
    <property type="match status" value="1"/>
</dbReference>
<feature type="active site" evidence="4">
    <location>
        <position position="183"/>
    </location>
</feature>
<comment type="catalytic activity">
    <reaction evidence="4">
        <text>N-terminal N-formyl-L-methionyl-[peptide] + H2O = N-terminal L-methionyl-[peptide] + formate</text>
        <dbReference type="Rhea" id="RHEA:24420"/>
        <dbReference type="Rhea" id="RHEA-COMP:10639"/>
        <dbReference type="Rhea" id="RHEA-COMP:10640"/>
        <dbReference type="ChEBI" id="CHEBI:15377"/>
        <dbReference type="ChEBI" id="CHEBI:15740"/>
        <dbReference type="ChEBI" id="CHEBI:49298"/>
        <dbReference type="ChEBI" id="CHEBI:64731"/>
        <dbReference type="EC" id="3.5.1.88"/>
    </reaction>
</comment>
<evidence type="ECO:0000256" key="4">
    <source>
        <dbReference type="HAMAP-Rule" id="MF_00163"/>
    </source>
</evidence>
<gene>
    <name evidence="4" type="primary">def</name>
    <name evidence="5" type="ORF">HMPREF9449_01022</name>
</gene>
<dbReference type="GO" id="GO:0042586">
    <property type="term" value="F:peptide deformylase activity"/>
    <property type="evidence" value="ECO:0007669"/>
    <property type="project" value="UniProtKB-UniRule"/>
</dbReference>
<dbReference type="EC" id="3.5.1.88" evidence="4"/>